<proteinExistence type="predicted"/>
<accession>A0ABV6FN07</accession>
<name>A0ABV6FN07_9BACT</name>
<keyword evidence="3" id="KW-1185">Reference proteome</keyword>
<protein>
    <submittedName>
        <fullName evidence="2">Uncharacterized protein</fullName>
    </submittedName>
</protein>
<dbReference type="EMBL" id="JBHLWI010000002">
    <property type="protein sequence ID" value="MFC0261250.1"/>
    <property type="molecule type" value="Genomic_DNA"/>
</dbReference>
<sequence>MKNLSLLILSLMFPLSIFAQHGVLKSTGVMSELGKNGFSPTISMDSLQKSPWIFGLGSLGKMQGEIIAVYSHKGKRIYTHHDTNVHAHFINSGKTFTGHIDKLKTNLNSNNQYLPKQKII</sequence>
<evidence type="ECO:0000313" key="2">
    <source>
        <dbReference type="EMBL" id="MFC0261250.1"/>
    </source>
</evidence>
<reference evidence="2 3" key="1">
    <citation type="submission" date="2024-09" db="EMBL/GenBank/DDBJ databases">
        <authorList>
            <person name="Sun Q."/>
            <person name="Mori K."/>
        </authorList>
    </citation>
    <scope>NUCLEOTIDE SEQUENCE [LARGE SCALE GENOMIC DNA]</scope>
    <source>
        <strain evidence="2 3">CCM 7650</strain>
    </source>
</reference>
<gene>
    <name evidence="2" type="ORF">ACFFIP_01050</name>
</gene>
<feature type="chain" id="PRO_5046201414" evidence="1">
    <location>
        <begin position="20"/>
        <end position="120"/>
    </location>
</feature>
<feature type="signal peptide" evidence="1">
    <location>
        <begin position="1"/>
        <end position="19"/>
    </location>
</feature>
<comment type="caution">
    <text evidence="2">The sequence shown here is derived from an EMBL/GenBank/DDBJ whole genome shotgun (WGS) entry which is preliminary data.</text>
</comment>
<dbReference type="Gene3D" id="3.30.1330.80">
    <property type="entry name" value="Hypothetical protein, similar to alpha- acetolactate decarboxylase, domain 2"/>
    <property type="match status" value="1"/>
</dbReference>
<evidence type="ECO:0000313" key="3">
    <source>
        <dbReference type="Proteomes" id="UP001589797"/>
    </source>
</evidence>
<dbReference type="Proteomes" id="UP001589797">
    <property type="component" value="Unassembled WGS sequence"/>
</dbReference>
<organism evidence="2 3">
    <name type="scientific">Fontibacter flavus</name>
    <dbReference type="NCBI Taxonomy" id="654838"/>
    <lineage>
        <taxon>Bacteria</taxon>
        <taxon>Pseudomonadati</taxon>
        <taxon>Bacteroidota</taxon>
        <taxon>Cytophagia</taxon>
        <taxon>Cytophagales</taxon>
        <taxon>Cyclobacteriaceae</taxon>
        <taxon>Fontibacter</taxon>
    </lineage>
</organism>
<evidence type="ECO:0000256" key="1">
    <source>
        <dbReference type="SAM" id="SignalP"/>
    </source>
</evidence>
<keyword evidence="1" id="KW-0732">Signal</keyword>
<dbReference type="RefSeq" id="WP_382385704.1">
    <property type="nucleotide sequence ID" value="NZ_JBHLWI010000002.1"/>
</dbReference>